<sequence>MILNMPRLLKHPRCKDFFRASRNPMILESVTLSAKNSNLLSGNVTKILKSLRKRSFYKAIEIVSDIGNLTEQNEILQILYSATVYTENNHYANLLKLWIDDIYIKKIPNSNKFITQDSFNTTYQYNVIIKLGFEYKEPPIKKEPLW</sequence>
<dbReference type="GeneID" id="36958620"/>
<geneLocation type="chloroplast" evidence="1"/>
<reference evidence="1" key="1">
    <citation type="journal article" date="2018" name="Adv. Bot. Res.">
        <title>Evolution of the Plastid Genomes in Diatoms.</title>
        <authorList>
            <person name="Yu M."/>
            <person name="Ashworth M.P."/>
            <person name="Hajrah N.H."/>
            <person name="Khiyami M.A."/>
            <person name="Sabir M.J."/>
            <person name="Alhebshi A.M."/>
            <person name="Al-Malki A.L."/>
            <person name="Sabir J.S.M."/>
            <person name="Theriot E.C."/>
            <person name="Jansen R.K."/>
        </authorList>
    </citation>
    <scope>NUCLEOTIDE SEQUENCE</scope>
</reference>
<keyword evidence="1" id="KW-0934">Plastid</keyword>
<accession>A0A2U9NP17</accession>
<protein>
    <submittedName>
        <fullName evidence="1">Uncharacterized protein</fullName>
    </submittedName>
</protein>
<organism evidence="1">
    <name type="scientific">Guinardia striata</name>
    <dbReference type="NCBI Taxonomy" id="1514137"/>
    <lineage>
        <taxon>Eukaryota</taxon>
        <taxon>Sar</taxon>
        <taxon>Stramenopiles</taxon>
        <taxon>Ochrophyta</taxon>
        <taxon>Bacillariophyta</taxon>
        <taxon>Coscinodiscophyceae</taxon>
        <taxon>Rhizosoleniophycidae</taxon>
        <taxon>Rhizosoleniales</taxon>
        <taxon>Rhizosoleniaceae</taxon>
        <taxon>Guinardia</taxon>
    </lineage>
</organism>
<dbReference type="RefSeq" id="YP_009496312.1">
    <property type="nucleotide sequence ID" value="NC_037998.1"/>
</dbReference>
<proteinExistence type="predicted"/>
<dbReference type="EMBL" id="MG755796">
    <property type="protein sequence ID" value="AWT38884.1"/>
    <property type="molecule type" value="Genomic_DNA"/>
</dbReference>
<name>A0A2U9NP17_9STRA</name>
<evidence type="ECO:0000313" key="1">
    <source>
        <dbReference type="EMBL" id="AWT38884.1"/>
    </source>
</evidence>
<dbReference type="AlphaFoldDB" id="A0A2U9NP17"/>
<gene>
    <name evidence="1" type="primary">ycf88</name>
</gene>
<keyword evidence="1" id="KW-0150">Chloroplast</keyword>